<dbReference type="FunFam" id="1.10.3470.10:FF:000001">
    <property type="entry name" value="Vitamin B12 ABC transporter permease BtuC"/>
    <property type="match status" value="1"/>
</dbReference>
<comment type="subcellular location">
    <subcellularLocation>
        <location evidence="1">Cell membrane</location>
        <topology evidence="1">Multi-pass membrane protein</topology>
    </subcellularLocation>
</comment>
<dbReference type="Gene3D" id="1.10.3470.10">
    <property type="entry name" value="ABC transporter involved in vitamin B12 uptake, BtuC"/>
    <property type="match status" value="1"/>
</dbReference>
<evidence type="ECO:0000256" key="4">
    <source>
        <dbReference type="ARBA" id="ARBA00022475"/>
    </source>
</evidence>
<dbReference type="GO" id="GO:0005886">
    <property type="term" value="C:plasma membrane"/>
    <property type="evidence" value="ECO:0007669"/>
    <property type="project" value="UniProtKB-SubCell"/>
</dbReference>
<dbReference type="PANTHER" id="PTHR30472:SF25">
    <property type="entry name" value="ABC TRANSPORTER PERMEASE PROTEIN MJ0876-RELATED"/>
    <property type="match status" value="1"/>
</dbReference>
<keyword evidence="10" id="KW-1185">Reference proteome</keyword>
<evidence type="ECO:0000256" key="2">
    <source>
        <dbReference type="ARBA" id="ARBA00007935"/>
    </source>
</evidence>
<dbReference type="InterPro" id="IPR000522">
    <property type="entry name" value="ABC_transptr_permease_BtuC"/>
</dbReference>
<evidence type="ECO:0000256" key="6">
    <source>
        <dbReference type="ARBA" id="ARBA00022989"/>
    </source>
</evidence>
<feature type="transmembrane region" description="Helical" evidence="8">
    <location>
        <begin position="293"/>
        <end position="312"/>
    </location>
</feature>
<keyword evidence="3" id="KW-0813">Transport</keyword>
<dbReference type="AlphaFoldDB" id="A0A1G9IXA9"/>
<dbReference type="EMBL" id="FNFB01000019">
    <property type="protein sequence ID" value="SDL29593.1"/>
    <property type="molecule type" value="Genomic_DNA"/>
</dbReference>
<gene>
    <name evidence="9" type="ORF">SAMN05421874_11915</name>
</gene>
<dbReference type="CDD" id="cd06550">
    <property type="entry name" value="TM_ABC_iron-siderophores_like"/>
    <property type="match status" value="1"/>
</dbReference>
<keyword evidence="7 8" id="KW-0472">Membrane</keyword>
<feature type="transmembrane region" description="Helical" evidence="8">
    <location>
        <begin position="159"/>
        <end position="180"/>
    </location>
</feature>
<dbReference type="GO" id="GO:0022857">
    <property type="term" value="F:transmembrane transporter activity"/>
    <property type="evidence" value="ECO:0007669"/>
    <property type="project" value="InterPro"/>
</dbReference>
<feature type="transmembrane region" description="Helical" evidence="8">
    <location>
        <begin position="107"/>
        <end position="127"/>
    </location>
</feature>
<dbReference type="SUPFAM" id="SSF81345">
    <property type="entry name" value="ABC transporter involved in vitamin B12 uptake, BtuC"/>
    <property type="match status" value="1"/>
</dbReference>
<dbReference type="PANTHER" id="PTHR30472">
    <property type="entry name" value="FERRIC ENTEROBACTIN TRANSPORT SYSTEM PERMEASE PROTEIN"/>
    <property type="match status" value="1"/>
</dbReference>
<organism evidence="9 10">
    <name type="scientific">Nonomuraea maritima</name>
    <dbReference type="NCBI Taxonomy" id="683260"/>
    <lineage>
        <taxon>Bacteria</taxon>
        <taxon>Bacillati</taxon>
        <taxon>Actinomycetota</taxon>
        <taxon>Actinomycetes</taxon>
        <taxon>Streptosporangiales</taxon>
        <taxon>Streptosporangiaceae</taxon>
        <taxon>Nonomuraea</taxon>
    </lineage>
</organism>
<feature type="transmembrane region" description="Helical" evidence="8">
    <location>
        <begin position="319"/>
        <end position="340"/>
    </location>
</feature>
<dbReference type="Proteomes" id="UP000198683">
    <property type="component" value="Unassembled WGS sequence"/>
</dbReference>
<name>A0A1G9IXA9_9ACTN</name>
<dbReference type="STRING" id="683260.SAMN05421874_11915"/>
<feature type="transmembrane region" description="Helical" evidence="8">
    <location>
        <begin position="252"/>
        <end position="281"/>
    </location>
</feature>
<evidence type="ECO:0000256" key="3">
    <source>
        <dbReference type="ARBA" id="ARBA00022448"/>
    </source>
</evidence>
<evidence type="ECO:0000313" key="10">
    <source>
        <dbReference type="Proteomes" id="UP000198683"/>
    </source>
</evidence>
<dbReference type="OrthoDB" id="9782305at2"/>
<keyword evidence="5 8" id="KW-0812">Transmembrane</keyword>
<accession>A0A1G9IXA9</accession>
<evidence type="ECO:0000313" key="9">
    <source>
        <dbReference type="EMBL" id="SDL29593.1"/>
    </source>
</evidence>
<dbReference type="Pfam" id="PF01032">
    <property type="entry name" value="FecCD"/>
    <property type="match status" value="1"/>
</dbReference>
<comment type="similarity">
    <text evidence="2">Belongs to the binding-protein-dependent transport system permease family. FecCD subfamily.</text>
</comment>
<proteinExistence type="inferred from homology"/>
<reference evidence="9 10" key="1">
    <citation type="submission" date="2016-10" db="EMBL/GenBank/DDBJ databases">
        <authorList>
            <person name="de Groot N.N."/>
        </authorList>
    </citation>
    <scope>NUCLEOTIDE SEQUENCE [LARGE SCALE GENOMIC DNA]</scope>
    <source>
        <strain evidence="9 10">CGMCC 4.5681</strain>
    </source>
</reference>
<sequence length="349" mass="35787">MSGSHVWVGKWRRVSALPVLAVLLVVAAVVAISLGPVRIPFLDTCRILLNGIGIHADVPERFASVVSDIRLPRVLLAMVAGAGLAVVGAMMQALFRNPLADPGITGVSSGGAVGAVLVLVTGADAFGRWTLPAAAFCGSLVALVVVQTIATFRKDRSPITVLLAGTALTAILGAVVGAIISNAPDAQTVRSAVFWLQGDLSAAGWSDLAPAAAPALVGCAVILMCARELNVMLLGDEQSRSVGLDAVRTRRFLLLVAAVVTGAIVSVTGIIGFVGLVVPHIVRLAVSSDHRLLLPASALFGALFLTVADLVARLLFSPVSLQTGVVTALLGAPILLLLVLRPQGQEAGR</sequence>
<evidence type="ECO:0000256" key="5">
    <source>
        <dbReference type="ARBA" id="ARBA00022692"/>
    </source>
</evidence>
<evidence type="ECO:0000256" key="1">
    <source>
        <dbReference type="ARBA" id="ARBA00004651"/>
    </source>
</evidence>
<dbReference type="RefSeq" id="WP_090769976.1">
    <property type="nucleotide sequence ID" value="NZ_FNFB01000019.1"/>
</dbReference>
<dbReference type="InterPro" id="IPR037294">
    <property type="entry name" value="ABC_BtuC-like"/>
</dbReference>
<feature type="transmembrane region" description="Helical" evidence="8">
    <location>
        <begin position="133"/>
        <end position="152"/>
    </location>
</feature>
<feature type="transmembrane region" description="Helical" evidence="8">
    <location>
        <begin position="74"/>
        <end position="95"/>
    </location>
</feature>
<protein>
    <submittedName>
        <fullName evidence="9">Iron complex transport system permease protein</fullName>
    </submittedName>
</protein>
<evidence type="ECO:0000256" key="8">
    <source>
        <dbReference type="SAM" id="Phobius"/>
    </source>
</evidence>
<evidence type="ECO:0000256" key="7">
    <source>
        <dbReference type="ARBA" id="ARBA00023136"/>
    </source>
</evidence>
<keyword evidence="6 8" id="KW-1133">Transmembrane helix</keyword>
<keyword evidence="4" id="KW-1003">Cell membrane</keyword>